<organism evidence="7 8">
    <name type="scientific">Parabacteroides gordonii MS-1 = DSM 23371</name>
    <dbReference type="NCBI Taxonomy" id="1203610"/>
    <lineage>
        <taxon>Bacteria</taxon>
        <taxon>Pseudomonadati</taxon>
        <taxon>Bacteroidota</taxon>
        <taxon>Bacteroidia</taxon>
        <taxon>Bacteroidales</taxon>
        <taxon>Tannerellaceae</taxon>
        <taxon>Parabacteroides</taxon>
    </lineage>
</organism>
<feature type="transmembrane region" description="Helical" evidence="6">
    <location>
        <begin position="315"/>
        <end position="331"/>
    </location>
</feature>
<dbReference type="RefSeq" id="WP_028727869.1">
    <property type="nucleotide sequence ID" value="NZ_AUAE01000019.1"/>
</dbReference>
<accession>A0A0F5JP96</accession>
<feature type="transmembrane region" description="Helical" evidence="6">
    <location>
        <begin position="500"/>
        <end position="522"/>
    </location>
</feature>
<evidence type="ECO:0000256" key="4">
    <source>
        <dbReference type="ARBA" id="ARBA00022989"/>
    </source>
</evidence>
<gene>
    <name evidence="7" type="ORF">HMPREF1536_00579</name>
</gene>
<feature type="transmembrane region" description="Helical" evidence="6">
    <location>
        <begin position="72"/>
        <end position="94"/>
    </location>
</feature>
<evidence type="ECO:0000256" key="3">
    <source>
        <dbReference type="ARBA" id="ARBA00022692"/>
    </source>
</evidence>
<evidence type="ECO:0000313" key="7">
    <source>
        <dbReference type="EMBL" id="KKB59598.1"/>
    </source>
</evidence>
<dbReference type="PATRIC" id="fig|1203610.3.peg.597"/>
<feature type="transmembrane region" description="Helical" evidence="6">
    <location>
        <begin position="292"/>
        <end position="310"/>
    </location>
</feature>
<evidence type="ECO:0000256" key="2">
    <source>
        <dbReference type="ARBA" id="ARBA00022475"/>
    </source>
</evidence>
<comment type="caution">
    <text evidence="7">The sequence shown here is derived from an EMBL/GenBank/DDBJ whole genome shotgun (WGS) entry which is preliminary data.</text>
</comment>
<dbReference type="Proteomes" id="UP000033035">
    <property type="component" value="Unassembled WGS sequence"/>
</dbReference>
<dbReference type="InterPro" id="IPR018385">
    <property type="entry name" value="C4_dicarb_anaerob_car-like"/>
</dbReference>
<dbReference type="InterPro" id="IPR051679">
    <property type="entry name" value="DASS-Related_Transporters"/>
</dbReference>
<name>A0A0F5JP96_9BACT</name>
<keyword evidence="2" id="KW-1003">Cell membrane</keyword>
<protein>
    <recommendedName>
        <fullName evidence="9">C4-dicarboxylate anaerobic carrier</fullName>
    </recommendedName>
</protein>
<dbReference type="GO" id="GO:0005886">
    <property type="term" value="C:plasma membrane"/>
    <property type="evidence" value="ECO:0007669"/>
    <property type="project" value="UniProtKB-SubCell"/>
</dbReference>
<feature type="transmembrane region" description="Helical" evidence="6">
    <location>
        <begin position="200"/>
        <end position="223"/>
    </location>
</feature>
<dbReference type="PANTHER" id="PTHR43652">
    <property type="entry name" value="BASIC AMINO ACID ANTIPORTER YFCC-RELATED"/>
    <property type="match status" value="1"/>
</dbReference>
<proteinExistence type="predicted"/>
<evidence type="ECO:0000313" key="8">
    <source>
        <dbReference type="Proteomes" id="UP000033035"/>
    </source>
</evidence>
<evidence type="ECO:0000256" key="1">
    <source>
        <dbReference type="ARBA" id="ARBA00004651"/>
    </source>
</evidence>
<evidence type="ECO:0000256" key="6">
    <source>
        <dbReference type="SAM" id="Phobius"/>
    </source>
</evidence>
<feature type="transmembrane region" description="Helical" evidence="6">
    <location>
        <begin position="377"/>
        <end position="394"/>
    </location>
</feature>
<dbReference type="AlphaFoldDB" id="A0A0F5JP96"/>
<dbReference type="STRING" id="1203610.HMPREF1536_00579"/>
<evidence type="ECO:0008006" key="9">
    <source>
        <dbReference type="Google" id="ProtNLM"/>
    </source>
</evidence>
<keyword evidence="4 6" id="KW-1133">Transmembrane helix</keyword>
<feature type="transmembrane region" description="Helical" evidence="6">
    <location>
        <begin position="12"/>
        <end position="33"/>
    </location>
</feature>
<dbReference type="HOGENOM" id="CLU_035307_0_1_10"/>
<dbReference type="PANTHER" id="PTHR43652:SF2">
    <property type="entry name" value="BASIC AMINO ACID ANTIPORTER YFCC-RELATED"/>
    <property type="match status" value="1"/>
</dbReference>
<feature type="transmembrane region" description="Helical" evidence="6">
    <location>
        <begin position="115"/>
        <end position="136"/>
    </location>
</feature>
<feature type="transmembrane region" description="Helical" evidence="6">
    <location>
        <begin position="142"/>
        <end position="158"/>
    </location>
</feature>
<feature type="transmembrane region" description="Helical" evidence="6">
    <location>
        <begin position="165"/>
        <end position="188"/>
    </location>
</feature>
<comment type="subcellular location">
    <subcellularLocation>
        <location evidence="1">Cell membrane</location>
        <topology evidence="1">Multi-pass membrane protein</topology>
    </subcellularLocation>
</comment>
<dbReference type="EMBL" id="AQHW01000003">
    <property type="protein sequence ID" value="KKB59598.1"/>
    <property type="molecule type" value="Genomic_DNA"/>
</dbReference>
<sequence>MKKRQIPHTYVIIFYIILFCAALTWVIPGGQYIESINDAGQKTVIYEAVDRVPQTWQVFSAFYKGFVDKADIIVFILIIGGAFWIVNDSKAFDIGTVSFLRKARKMETNPLIRKIGVENFLLTSIMLLFSIFGAVFGMSEETIAFCLVLVPMAISMGYDSITGVCMVFVAAGLGFAGAILNPFTIGIAQGLAGIPLFSGIEYRIFCWFVINIIGFTWILRYAAKVKKNPKLSPVYEEDQYWRDLHSNTSLDVTYHTPKAAWVSFALLTVAQVIFAVYYPLNTLRIGNSVIEGLPLMPILTVAFILTSVVALRKTVHLYILNLLFFTIFYLITGVMGYGWYIMEIATLFFVLGIAAGIANNRTPNELVKLFLDGCKDIMSAALVVGLAGGIIVILQDGKVIDTILFNLAKGMEGLGQVATVGMMYVIQTLINLVIPSGSAKAALTMPIMAPFSDLIGLSKQATVMAFQFGDGFTNLITPTSGVLIAVLGVSRIPYDKWFGWAWKFILVMVIVGFLLLIPTVLVPMNGF</sequence>
<keyword evidence="3 6" id="KW-0812">Transmembrane</keyword>
<feature type="transmembrane region" description="Helical" evidence="6">
    <location>
        <begin position="259"/>
        <end position="280"/>
    </location>
</feature>
<keyword evidence="5 6" id="KW-0472">Membrane</keyword>
<dbReference type="Pfam" id="PF03606">
    <property type="entry name" value="DcuC"/>
    <property type="match status" value="1"/>
</dbReference>
<feature type="transmembrane region" description="Helical" evidence="6">
    <location>
        <begin position="472"/>
        <end position="494"/>
    </location>
</feature>
<keyword evidence="8" id="KW-1185">Reference proteome</keyword>
<reference evidence="7 8" key="1">
    <citation type="submission" date="2013-04" db="EMBL/GenBank/DDBJ databases">
        <title>The Genome Sequence of Parabacteroides gordonii DSM 23371.</title>
        <authorList>
            <consortium name="The Broad Institute Genomics Platform"/>
            <person name="Earl A."/>
            <person name="Ward D."/>
            <person name="Feldgarden M."/>
            <person name="Gevers D."/>
            <person name="Martens E."/>
            <person name="Sakamoto M."/>
            <person name="Benno Y."/>
            <person name="Suzuki N."/>
            <person name="Matsunaga N."/>
            <person name="Koshihara K."/>
            <person name="Seki M."/>
            <person name="Komiya H."/>
            <person name="Walker B."/>
            <person name="Young S."/>
            <person name="Zeng Q."/>
            <person name="Gargeya S."/>
            <person name="Fitzgerald M."/>
            <person name="Haas B."/>
            <person name="Abouelleil A."/>
            <person name="Allen A.W."/>
            <person name="Alvarado L."/>
            <person name="Arachchi H.M."/>
            <person name="Berlin A.M."/>
            <person name="Chapman S.B."/>
            <person name="Gainer-Dewar J."/>
            <person name="Goldberg J."/>
            <person name="Griggs A."/>
            <person name="Gujja S."/>
            <person name="Hansen M."/>
            <person name="Howarth C."/>
            <person name="Imamovic A."/>
            <person name="Ireland A."/>
            <person name="Larimer J."/>
            <person name="McCowan C."/>
            <person name="Murphy C."/>
            <person name="Pearson M."/>
            <person name="Poon T.W."/>
            <person name="Priest M."/>
            <person name="Roberts A."/>
            <person name="Saif S."/>
            <person name="Shea T."/>
            <person name="Sisk P."/>
            <person name="Sykes S."/>
            <person name="Wortman J."/>
            <person name="Nusbaum C."/>
            <person name="Birren B."/>
        </authorList>
    </citation>
    <scope>NUCLEOTIDE SEQUENCE [LARGE SCALE GENOMIC DNA]</scope>
    <source>
        <strain evidence="7 8">MS-1</strain>
    </source>
</reference>
<evidence type="ECO:0000256" key="5">
    <source>
        <dbReference type="ARBA" id="ARBA00023136"/>
    </source>
</evidence>